<protein>
    <submittedName>
        <fullName evidence="3">Secreted protein</fullName>
    </submittedName>
</protein>
<evidence type="ECO:0000313" key="2">
    <source>
        <dbReference type="Proteomes" id="UP000095287"/>
    </source>
</evidence>
<accession>A0A1I7ZVR4</accession>
<reference evidence="3" key="1">
    <citation type="submission" date="2016-11" db="UniProtKB">
        <authorList>
            <consortium name="WormBaseParasite"/>
        </authorList>
    </citation>
    <scope>IDENTIFICATION</scope>
</reference>
<feature type="signal peptide" evidence="1">
    <location>
        <begin position="1"/>
        <end position="26"/>
    </location>
</feature>
<feature type="chain" id="PRO_5009313968" evidence="1">
    <location>
        <begin position="27"/>
        <end position="99"/>
    </location>
</feature>
<evidence type="ECO:0000256" key="1">
    <source>
        <dbReference type="SAM" id="SignalP"/>
    </source>
</evidence>
<organism evidence="2 3">
    <name type="scientific">Steinernema glaseri</name>
    <dbReference type="NCBI Taxonomy" id="37863"/>
    <lineage>
        <taxon>Eukaryota</taxon>
        <taxon>Metazoa</taxon>
        <taxon>Ecdysozoa</taxon>
        <taxon>Nematoda</taxon>
        <taxon>Chromadorea</taxon>
        <taxon>Rhabditida</taxon>
        <taxon>Tylenchina</taxon>
        <taxon>Panagrolaimomorpha</taxon>
        <taxon>Strongyloidoidea</taxon>
        <taxon>Steinernematidae</taxon>
        <taxon>Steinernema</taxon>
    </lineage>
</organism>
<proteinExistence type="predicted"/>
<keyword evidence="1" id="KW-0732">Signal</keyword>
<dbReference type="WBParaSite" id="L893_g30072.t1">
    <property type="protein sequence ID" value="L893_g30072.t1"/>
    <property type="gene ID" value="L893_g30072"/>
</dbReference>
<evidence type="ECO:0000313" key="3">
    <source>
        <dbReference type="WBParaSite" id="L893_g30072.t1"/>
    </source>
</evidence>
<dbReference type="AlphaFoldDB" id="A0A1I7ZVR4"/>
<name>A0A1I7ZVR4_9BILA</name>
<keyword evidence="2" id="KW-1185">Reference proteome</keyword>
<sequence>MKPTLSRFLPIQGLFLLATISICVVANFSPDEDKCWLPTRGPTTTTTTQVPTTLWFRRPFRSRSMSKPTAHLSVRVTNEGERLFSSRRLRLDSLPSQFQ</sequence>
<dbReference type="Proteomes" id="UP000095287">
    <property type="component" value="Unplaced"/>
</dbReference>